<feature type="compositionally biased region" description="Polar residues" evidence="1">
    <location>
        <begin position="441"/>
        <end position="451"/>
    </location>
</feature>
<dbReference type="EMBL" id="JAUEPT010000008">
    <property type="protein sequence ID" value="KAK0449465.1"/>
    <property type="molecule type" value="Genomic_DNA"/>
</dbReference>
<dbReference type="Proteomes" id="UP001175226">
    <property type="component" value="Unassembled WGS sequence"/>
</dbReference>
<feature type="compositionally biased region" description="Basic and acidic residues" evidence="1">
    <location>
        <begin position="236"/>
        <end position="245"/>
    </location>
</feature>
<organism evidence="3 4">
    <name type="scientific">Armillaria borealis</name>
    <dbReference type="NCBI Taxonomy" id="47425"/>
    <lineage>
        <taxon>Eukaryota</taxon>
        <taxon>Fungi</taxon>
        <taxon>Dikarya</taxon>
        <taxon>Basidiomycota</taxon>
        <taxon>Agaricomycotina</taxon>
        <taxon>Agaricomycetes</taxon>
        <taxon>Agaricomycetidae</taxon>
        <taxon>Agaricales</taxon>
        <taxon>Marasmiineae</taxon>
        <taxon>Physalacriaceae</taxon>
        <taxon>Armillaria</taxon>
    </lineage>
</organism>
<protein>
    <recommendedName>
        <fullName evidence="2">ENTH domain-containing protein</fullName>
    </recommendedName>
</protein>
<dbReference type="GO" id="GO:0006895">
    <property type="term" value="P:Golgi to endosome transport"/>
    <property type="evidence" value="ECO:0007669"/>
    <property type="project" value="TreeGrafter"/>
</dbReference>
<keyword evidence="4" id="KW-1185">Reference proteome</keyword>
<feature type="domain" description="ENTH" evidence="2">
    <location>
        <begin position="28"/>
        <end position="172"/>
    </location>
</feature>
<comment type="caution">
    <text evidence="3">The sequence shown here is derived from an EMBL/GenBank/DDBJ whole genome shotgun (WGS) entry which is preliminary data.</text>
</comment>
<dbReference type="GO" id="GO:0006897">
    <property type="term" value="P:endocytosis"/>
    <property type="evidence" value="ECO:0007669"/>
    <property type="project" value="TreeGrafter"/>
</dbReference>
<dbReference type="CDD" id="cd16992">
    <property type="entry name" value="ENTH_Ent3"/>
    <property type="match status" value="1"/>
</dbReference>
<dbReference type="GO" id="GO:0005768">
    <property type="term" value="C:endosome"/>
    <property type="evidence" value="ECO:0007669"/>
    <property type="project" value="TreeGrafter"/>
</dbReference>
<name>A0AA39MXH1_9AGAR</name>
<evidence type="ECO:0000313" key="3">
    <source>
        <dbReference type="EMBL" id="KAK0449465.1"/>
    </source>
</evidence>
<gene>
    <name evidence="3" type="ORF">EV421DRAFT_1900148</name>
</gene>
<evidence type="ECO:0000313" key="4">
    <source>
        <dbReference type="Proteomes" id="UP001175226"/>
    </source>
</evidence>
<dbReference type="Pfam" id="PF01417">
    <property type="entry name" value="ENTH"/>
    <property type="match status" value="1"/>
</dbReference>
<dbReference type="PANTHER" id="PTHR12276">
    <property type="entry name" value="EPSIN/ENT-RELATED"/>
    <property type="match status" value="1"/>
</dbReference>
<dbReference type="AlphaFoldDB" id="A0AA39MXH1"/>
<sequence>MDRLESLGTTLSQITMYDIKTMYNQAKNVVLNVSEIEAKVREATNDDPWTYPNTLFPIIRGASSTLMQDIANRTFNYPDFNEIMPSIYSKYMEKEARQWRQIYKALQLLEYLIKHGSERVVDDARAHVSTIKMLRSFHYIDDKGKDEGINVRNRSKEIVELLSDVEKIRTERRKAKANKHKYTGTGNEGLSFSGGGSRYGGFGSDSLGGGSYSGSASFGNGNDYNGSYSGSSGSGFRDDSRRGYEEYNAGDDETVTTSPNRSSSMGSTRAPTRKPTAPLPAPEPVAEVDLLGGLADDAFASAPASQTKTTSAFATDKALPAVSPPNVSIDDDDFADFQAAPSSPVPTATSPTVAPMNAQLNLMEMLNSSPTNPVQAARPTSTHFMQTSVQPQPIGMGIGSNFNMGMSGSGHRPSPSLSTSVSPPLQAQQPKTNLFGGPTIMNPTTTASSFSAAPMRPTPLSTSSTTSVPSTASKPAPSANFDDLWSMSLGGGLGAKPTTPVVAGGGKSMKDLEKEKANAGLWGGATSKPPMGTQSFGSFGPATTPATSSSGADDLLL</sequence>
<dbReference type="PANTHER" id="PTHR12276:SF45">
    <property type="entry name" value="CLATHRIN INTERACTOR 1"/>
    <property type="match status" value="1"/>
</dbReference>
<dbReference type="Gene3D" id="1.25.40.90">
    <property type="match status" value="1"/>
</dbReference>
<dbReference type="PROSITE" id="PS50942">
    <property type="entry name" value="ENTH"/>
    <property type="match status" value="1"/>
</dbReference>
<feature type="compositionally biased region" description="Low complexity" evidence="1">
    <location>
        <begin position="406"/>
        <end position="425"/>
    </location>
</feature>
<dbReference type="GO" id="GO:0005886">
    <property type="term" value="C:plasma membrane"/>
    <property type="evidence" value="ECO:0007669"/>
    <property type="project" value="TreeGrafter"/>
</dbReference>
<dbReference type="GO" id="GO:0005829">
    <property type="term" value="C:cytosol"/>
    <property type="evidence" value="ECO:0007669"/>
    <property type="project" value="GOC"/>
</dbReference>
<dbReference type="GO" id="GO:0030276">
    <property type="term" value="F:clathrin binding"/>
    <property type="evidence" value="ECO:0007669"/>
    <property type="project" value="TreeGrafter"/>
</dbReference>
<feature type="compositionally biased region" description="Polar residues" evidence="1">
    <location>
        <begin position="255"/>
        <end position="270"/>
    </location>
</feature>
<evidence type="ECO:0000256" key="1">
    <source>
        <dbReference type="SAM" id="MobiDB-lite"/>
    </source>
</evidence>
<dbReference type="InterPro" id="IPR013809">
    <property type="entry name" value="ENTH"/>
</dbReference>
<accession>A0AA39MXH1</accession>
<dbReference type="SUPFAM" id="SSF48464">
    <property type="entry name" value="ENTH/VHS domain"/>
    <property type="match status" value="1"/>
</dbReference>
<dbReference type="GO" id="GO:0005543">
    <property type="term" value="F:phospholipid binding"/>
    <property type="evidence" value="ECO:0007669"/>
    <property type="project" value="TreeGrafter"/>
</dbReference>
<dbReference type="FunFam" id="1.25.40.90:FF:000006">
    <property type="entry name" value="Clathrin interactor 1"/>
    <property type="match status" value="1"/>
</dbReference>
<reference evidence="3" key="1">
    <citation type="submission" date="2023-06" db="EMBL/GenBank/DDBJ databases">
        <authorList>
            <consortium name="Lawrence Berkeley National Laboratory"/>
            <person name="Ahrendt S."/>
            <person name="Sahu N."/>
            <person name="Indic B."/>
            <person name="Wong-Bajracharya J."/>
            <person name="Merenyi Z."/>
            <person name="Ke H.-M."/>
            <person name="Monk M."/>
            <person name="Kocsube S."/>
            <person name="Drula E."/>
            <person name="Lipzen A."/>
            <person name="Balint B."/>
            <person name="Henrissat B."/>
            <person name="Andreopoulos B."/>
            <person name="Martin F.M."/>
            <person name="Harder C.B."/>
            <person name="Rigling D."/>
            <person name="Ford K.L."/>
            <person name="Foster G.D."/>
            <person name="Pangilinan J."/>
            <person name="Papanicolaou A."/>
            <person name="Barry K."/>
            <person name="LaButti K."/>
            <person name="Viragh M."/>
            <person name="Koriabine M."/>
            <person name="Yan M."/>
            <person name="Riley R."/>
            <person name="Champramary S."/>
            <person name="Plett K.L."/>
            <person name="Tsai I.J."/>
            <person name="Slot J."/>
            <person name="Sipos G."/>
            <person name="Plett J."/>
            <person name="Nagy L.G."/>
            <person name="Grigoriev I.V."/>
        </authorList>
    </citation>
    <scope>NUCLEOTIDE SEQUENCE</scope>
    <source>
        <strain evidence="3">FPL87.14</strain>
    </source>
</reference>
<proteinExistence type="predicted"/>
<evidence type="ECO:0000259" key="2">
    <source>
        <dbReference type="PROSITE" id="PS50942"/>
    </source>
</evidence>
<dbReference type="InterPro" id="IPR008942">
    <property type="entry name" value="ENTH_VHS"/>
</dbReference>
<feature type="region of interest" description="Disordered" evidence="1">
    <location>
        <begin position="520"/>
        <end position="557"/>
    </location>
</feature>
<dbReference type="SMART" id="SM00273">
    <property type="entry name" value="ENTH"/>
    <property type="match status" value="1"/>
</dbReference>
<dbReference type="GO" id="GO:0030125">
    <property type="term" value="C:clathrin vesicle coat"/>
    <property type="evidence" value="ECO:0007669"/>
    <property type="project" value="TreeGrafter"/>
</dbReference>
<feature type="region of interest" description="Disordered" evidence="1">
    <location>
        <begin position="227"/>
        <end position="281"/>
    </location>
</feature>
<feature type="region of interest" description="Disordered" evidence="1">
    <location>
        <begin position="406"/>
        <end position="479"/>
    </location>
</feature>
<feature type="compositionally biased region" description="Low complexity" evidence="1">
    <location>
        <begin position="458"/>
        <end position="479"/>
    </location>
</feature>